<evidence type="ECO:0000256" key="2">
    <source>
        <dbReference type="ARBA" id="ARBA00012417"/>
    </source>
</evidence>
<proteinExistence type="inferred from homology"/>
<name>A0AAD5T655_9FUNG</name>
<sequence>MGPVTIKPKPLNSVNVNPMKPPIDRFRVFEFYDSMLMIPGSLAKIASDFGLEITKDVFPHRFSRKDTLHYIGPYPIEALTEDKIKYASTA</sequence>
<evidence type="ECO:0000256" key="6">
    <source>
        <dbReference type="ARBA" id="ARBA00022705"/>
    </source>
</evidence>
<keyword evidence="12" id="KW-1185">Reference proteome</keyword>
<dbReference type="Pfam" id="PF03175">
    <property type="entry name" value="DNA_pol_B_2"/>
    <property type="match status" value="1"/>
</dbReference>
<evidence type="ECO:0000313" key="12">
    <source>
        <dbReference type="Proteomes" id="UP001211907"/>
    </source>
</evidence>
<reference evidence="11" key="1">
    <citation type="submission" date="2020-05" db="EMBL/GenBank/DDBJ databases">
        <title>Phylogenomic resolution of chytrid fungi.</title>
        <authorList>
            <person name="Stajich J.E."/>
            <person name="Amses K."/>
            <person name="Simmons R."/>
            <person name="Seto K."/>
            <person name="Myers J."/>
            <person name="Bonds A."/>
            <person name="Quandt C.A."/>
            <person name="Barry K."/>
            <person name="Liu P."/>
            <person name="Grigoriev I."/>
            <person name="Longcore J.E."/>
            <person name="James T.Y."/>
        </authorList>
    </citation>
    <scope>NUCLEOTIDE SEQUENCE</scope>
    <source>
        <strain evidence="11">JEL0513</strain>
    </source>
</reference>
<dbReference type="SUPFAM" id="SSF53098">
    <property type="entry name" value="Ribonuclease H-like"/>
    <property type="match status" value="1"/>
</dbReference>
<comment type="catalytic activity">
    <reaction evidence="9">
        <text>DNA(n) + a 2'-deoxyribonucleoside 5'-triphosphate = DNA(n+1) + diphosphate</text>
        <dbReference type="Rhea" id="RHEA:22508"/>
        <dbReference type="Rhea" id="RHEA-COMP:17339"/>
        <dbReference type="Rhea" id="RHEA-COMP:17340"/>
        <dbReference type="ChEBI" id="CHEBI:33019"/>
        <dbReference type="ChEBI" id="CHEBI:61560"/>
        <dbReference type="ChEBI" id="CHEBI:173112"/>
        <dbReference type="EC" id="2.7.7.7"/>
    </reaction>
</comment>
<protein>
    <recommendedName>
        <fullName evidence="3">Probable DNA polymerase</fullName>
        <ecNumber evidence="2">2.7.7.7</ecNumber>
    </recommendedName>
</protein>
<dbReference type="GO" id="GO:0006260">
    <property type="term" value="P:DNA replication"/>
    <property type="evidence" value="ECO:0007669"/>
    <property type="project" value="UniProtKB-KW"/>
</dbReference>
<dbReference type="AlphaFoldDB" id="A0AAD5T655"/>
<evidence type="ECO:0000313" key="11">
    <source>
        <dbReference type="EMBL" id="KAJ3128694.1"/>
    </source>
</evidence>
<keyword evidence="6" id="KW-0235">DNA replication</keyword>
<evidence type="ECO:0000256" key="1">
    <source>
        <dbReference type="ARBA" id="ARBA00005755"/>
    </source>
</evidence>
<evidence type="ECO:0000256" key="9">
    <source>
        <dbReference type="ARBA" id="ARBA00049244"/>
    </source>
</evidence>
<evidence type="ECO:0000256" key="4">
    <source>
        <dbReference type="ARBA" id="ARBA00022679"/>
    </source>
</evidence>
<dbReference type="GO" id="GO:0003677">
    <property type="term" value="F:DNA binding"/>
    <property type="evidence" value="ECO:0007669"/>
    <property type="project" value="UniProtKB-KW"/>
</dbReference>
<dbReference type="GO" id="GO:0000166">
    <property type="term" value="F:nucleotide binding"/>
    <property type="evidence" value="ECO:0007669"/>
    <property type="project" value="InterPro"/>
</dbReference>
<dbReference type="InterPro" id="IPR036397">
    <property type="entry name" value="RNaseH_sf"/>
</dbReference>
<evidence type="ECO:0000256" key="7">
    <source>
        <dbReference type="ARBA" id="ARBA00022932"/>
    </source>
</evidence>
<keyword evidence="8" id="KW-0238">DNA-binding</keyword>
<dbReference type="InterPro" id="IPR012337">
    <property type="entry name" value="RNaseH-like_sf"/>
</dbReference>
<evidence type="ECO:0000259" key="10">
    <source>
        <dbReference type="Pfam" id="PF03175"/>
    </source>
</evidence>
<comment type="caution">
    <text evidence="11">The sequence shown here is derived from an EMBL/GenBank/DDBJ whole genome shotgun (WGS) entry which is preliminary data.</text>
</comment>
<evidence type="ECO:0000256" key="3">
    <source>
        <dbReference type="ARBA" id="ARBA00014385"/>
    </source>
</evidence>
<dbReference type="GO" id="GO:0003887">
    <property type="term" value="F:DNA-directed DNA polymerase activity"/>
    <property type="evidence" value="ECO:0007669"/>
    <property type="project" value="UniProtKB-KW"/>
</dbReference>
<comment type="similarity">
    <text evidence="1">Belongs to the DNA polymerase type-B family.</text>
</comment>
<gene>
    <name evidence="11" type="ORF">HK100_009025</name>
</gene>
<evidence type="ECO:0000256" key="8">
    <source>
        <dbReference type="ARBA" id="ARBA00023125"/>
    </source>
</evidence>
<evidence type="ECO:0000256" key="5">
    <source>
        <dbReference type="ARBA" id="ARBA00022695"/>
    </source>
</evidence>
<keyword evidence="4" id="KW-0808">Transferase</keyword>
<dbReference type="InterPro" id="IPR004868">
    <property type="entry name" value="DNA-dir_DNA_pol_B_mt/vir"/>
</dbReference>
<dbReference type="Gene3D" id="3.30.420.10">
    <property type="entry name" value="Ribonuclease H-like superfamily/Ribonuclease H"/>
    <property type="match status" value="1"/>
</dbReference>
<feature type="domain" description="DNA-directed DNA polymerase family B mitochondria/virus" evidence="10">
    <location>
        <begin position="26"/>
        <end position="85"/>
    </location>
</feature>
<accession>A0AAD5T655</accession>
<keyword evidence="5" id="KW-0548">Nucleotidyltransferase</keyword>
<organism evidence="11 12">
    <name type="scientific">Physocladia obscura</name>
    <dbReference type="NCBI Taxonomy" id="109957"/>
    <lineage>
        <taxon>Eukaryota</taxon>
        <taxon>Fungi</taxon>
        <taxon>Fungi incertae sedis</taxon>
        <taxon>Chytridiomycota</taxon>
        <taxon>Chytridiomycota incertae sedis</taxon>
        <taxon>Chytridiomycetes</taxon>
        <taxon>Chytridiales</taxon>
        <taxon>Chytriomycetaceae</taxon>
        <taxon>Physocladia</taxon>
    </lineage>
</organism>
<keyword evidence="7" id="KW-0239">DNA-directed DNA polymerase</keyword>
<dbReference type="Proteomes" id="UP001211907">
    <property type="component" value="Unassembled WGS sequence"/>
</dbReference>
<dbReference type="EMBL" id="JADGJH010000452">
    <property type="protein sequence ID" value="KAJ3128694.1"/>
    <property type="molecule type" value="Genomic_DNA"/>
</dbReference>
<dbReference type="EC" id="2.7.7.7" evidence="2"/>